<dbReference type="NCBIfam" id="NF007111">
    <property type="entry name" value="PRK09560.1"/>
    <property type="match status" value="1"/>
</dbReference>
<dbReference type="Proteomes" id="UP000092695">
    <property type="component" value="Chromosome"/>
</dbReference>
<dbReference type="GO" id="GO:0015385">
    <property type="term" value="F:sodium:proton antiporter activity"/>
    <property type="evidence" value="ECO:0007669"/>
    <property type="project" value="UniProtKB-UniRule"/>
</dbReference>
<comment type="function">
    <text evidence="7">Na(+)/H(+) antiporter that extrudes sodium in exchange for external protons.</text>
</comment>
<accession>A0A193LE96</accession>
<keyword evidence="5 7" id="KW-0472">Membrane</keyword>
<evidence type="ECO:0000256" key="6">
    <source>
        <dbReference type="ARBA" id="ARBA00023201"/>
    </source>
</evidence>
<dbReference type="Gene3D" id="1.20.1530.10">
    <property type="entry name" value="Na+/H+ antiporter like domain"/>
    <property type="match status" value="1"/>
</dbReference>
<dbReference type="RefSeq" id="WP_068614274.1">
    <property type="nucleotide sequence ID" value="NZ_CP016268.1"/>
</dbReference>
<keyword evidence="7" id="KW-0050">Antiport</keyword>
<dbReference type="PANTHER" id="PTHR30341">
    <property type="entry name" value="SODIUM ION/PROTON ANTIPORTER NHAA-RELATED"/>
    <property type="match status" value="1"/>
</dbReference>
<evidence type="ECO:0000256" key="3">
    <source>
        <dbReference type="ARBA" id="ARBA00022692"/>
    </source>
</evidence>
<keyword evidence="7" id="KW-0813">Transport</keyword>
<organism evidence="8 9">
    <name type="scientific">Woeseia oceani</name>
    <dbReference type="NCBI Taxonomy" id="1548547"/>
    <lineage>
        <taxon>Bacteria</taxon>
        <taxon>Pseudomonadati</taxon>
        <taxon>Pseudomonadota</taxon>
        <taxon>Gammaproteobacteria</taxon>
        <taxon>Woeseiales</taxon>
        <taxon>Woeseiaceae</taxon>
        <taxon>Woeseia</taxon>
    </lineage>
</organism>
<keyword evidence="7" id="KW-0406">Ion transport</keyword>
<keyword evidence="9" id="KW-1185">Reference proteome</keyword>
<feature type="transmembrane region" description="Helical" evidence="7">
    <location>
        <begin position="102"/>
        <end position="128"/>
    </location>
</feature>
<dbReference type="Pfam" id="PF06965">
    <property type="entry name" value="Na_H_antiport_1"/>
    <property type="match status" value="1"/>
</dbReference>
<feature type="transmembrane region" description="Helical" evidence="7">
    <location>
        <begin position="218"/>
        <end position="246"/>
    </location>
</feature>
<dbReference type="OrthoDB" id="9808135at2"/>
<evidence type="ECO:0000256" key="7">
    <source>
        <dbReference type="HAMAP-Rule" id="MF_01844"/>
    </source>
</evidence>
<dbReference type="InterPro" id="IPR004670">
    <property type="entry name" value="NhaA"/>
</dbReference>
<dbReference type="PANTHER" id="PTHR30341:SF0">
    <property type="entry name" value="NA(+)_H(+) ANTIPORTER NHAA"/>
    <property type="match status" value="1"/>
</dbReference>
<feature type="transmembrane region" description="Helical" evidence="7">
    <location>
        <begin position="165"/>
        <end position="186"/>
    </location>
</feature>
<proteinExistence type="inferred from homology"/>
<feature type="transmembrane region" description="Helical" evidence="7">
    <location>
        <begin position="134"/>
        <end position="153"/>
    </location>
</feature>
<dbReference type="GO" id="GO:0006885">
    <property type="term" value="P:regulation of pH"/>
    <property type="evidence" value="ECO:0007669"/>
    <property type="project" value="UniProtKB-UniRule"/>
</dbReference>
<dbReference type="STRING" id="1548547.BA177_06215"/>
<keyword evidence="3 7" id="KW-0812">Transmembrane</keyword>
<comment type="similarity">
    <text evidence="7">Belongs to the NhaA Na(+)/H(+) (TC 2.A.33) antiporter family.</text>
</comment>
<dbReference type="InterPro" id="IPR023171">
    <property type="entry name" value="Na/H_antiporter_dom_sf"/>
</dbReference>
<feature type="transmembrane region" description="Helical" evidence="7">
    <location>
        <begin position="20"/>
        <end position="40"/>
    </location>
</feature>
<evidence type="ECO:0000256" key="1">
    <source>
        <dbReference type="ARBA" id="ARBA00004429"/>
    </source>
</evidence>
<dbReference type="KEGG" id="woc:BA177_06215"/>
<feature type="transmembrane region" description="Helical" evidence="7">
    <location>
        <begin position="266"/>
        <end position="287"/>
    </location>
</feature>
<evidence type="ECO:0000313" key="8">
    <source>
        <dbReference type="EMBL" id="ANO50855.1"/>
    </source>
</evidence>
<feature type="transmembrane region" description="Helical" evidence="7">
    <location>
        <begin position="374"/>
        <end position="395"/>
    </location>
</feature>
<feature type="transmembrane region" description="Helical" evidence="7">
    <location>
        <begin position="299"/>
        <end position="327"/>
    </location>
</feature>
<feature type="transmembrane region" description="Helical" evidence="7">
    <location>
        <begin position="339"/>
        <end position="362"/>
    </location>
</feature>
<protein>
    <recommendedName>
        <fullName evidence="7">Na(+)/H(+) antiporter NhaA</fullName>
    </recommendedName>
    <alternativeName>
        <fullName evidence="7">Sodium/proton antiporter NhaA</fullName>
    </alternativeName>
</protein>
<sequence>MPDSRSASSDKVLSALREFMQLESASGLLLLAAAALAMLIANSPLTALYDSLLSTTVAVQVGALIINKPLLLWINDGLMAVFFFLIGLEIKREVMEGELSSVSQVVLPAMGAFGGMLVPAGIYVAFNYSDPEALGGWAIPMATDIAFALALLGTFGSRVPTALKVFLLTLAIFDDLAAIVVIALFYSGDLSLLALITSAVALGSALAMNRLGVTRVSAYVLIGVVLWVAVLKSGVHATLAGVLVALCVPMRDTDGGSPLRELEHDLHGPVAFAILPIFAFANAGLSLSGLSIDTVLHPVTMGIVAGLVLGKPLGIMLFVGLAVALRMANLPAKVNWPQLLGISFACGIGFTMSLFIAGLAFEHGGGQYYGGDRLGILLGSVIAAGACYVLLHLSLPAAKITLKNTDQ</sequence>
<gene>
    <name evidence="7 8" type="primary">nhaA</name>
    <name evidence="8" type="ORF">BA177_06215</name>
</gene>
<keyword evidence="7" id="KW-0915">Sodium</keyword>
<evidence type="ECO:0000256" key="5">
    <source>
        <dbReference type="ARBA" id="ARBA00023136"/>
    </source>
</evidence>
<feature type="transmembrane region" description="Helical" evidence="7">
    <location>
        <begin position="72"/>
        <end position="90"/>
    </location>
</feature>
<comment type="subcellular location">
    <subcellularLocation>
        <location evidence="1">Cell inner membrane</location>
        <topology evidence="1">Multi-pass membrane protein</topology>
    </subcellularLocation>
    <subcellularLocation>
        <location evidence="7">Cell membrane</location>
        <topology evidence="7">Multi-pass membrane protein</topology>
    </subcellularLocation>
</comment>
<evidence type="ECO:0000313" key="9">
    <source>
        <dbReference type="Proteomes" id="UP000092695"/>
    </source>
</evidence>
<dbReference type="HAMAP" id="MF_01844">
    <property type="entry name" value="NhaA"/>
    <property type="match status" value="1"/>
</dbReference>
<name>A0A193LE96_9GAMM</name>
<feature type="transmembrane region" description="Helical" evidence="7">
    <location>
        <begin position="192"/>
        <end position="211"/>
    </location>
</feature>
<comment type="catalytic activity">
    <reaction evidence="7">
        <text>Na(+)(in) + 2 H(+)(out) = Na(+)(out) + 2 H(+)(in)</text>
        <dbReference type="Rhea" id="RHEA:29251"/>
        <dbReference type="ChEBI" id="CHEBI:15378"/>
        <dbReference type="ChEBI" id="CHEBI:29101"/>
    </reaction>
</comment>
<dbReference type="NCBIfam" id="TIGR00773">
    <property type="entry name" value="NhaA"/>
    <property type="match status" value="1"/>
</dbReference>
<keyword evidence="4 7" id="KW-1133">Transmembrane helix</keyword>
<dbReference type="GO" id="GO:0005886">
    <property type="term" value="C:plasma membrane"/>
    <property type="evidence" value="ECO:0007669"/>
    <property type="project" value="UniProtKB-SubCell"/>
</dbReference>
<keyword evidence="2 7" id="KW-1003">Cell membrane</keyword>
<evidence type="ECO:0000256" key="2">
    <source>
        <dbReference type="ARBA" id="ARBA00022475"/>
    </source>
</evidence>
<keyword evidence="6 7" id="KW-0739">Sodium transport</keyword>
<dbReference type="AlphaFoldDB" id="A0A193LE96"/>
<dbReference type="NCBIfam" id="NF007112">
    <property type="entry name" value="PRK09561.1"/>
    <property type="match status" value="1"/>
</dbReference>
<evidence type="ECO:0000256" key="4">
    <source>
        <dbReference type="ARBA" id="ARBA00022989"/>
    </source>
</evidence>
<dbReference type="EMBL" id="CP016268">
    <property type="protein sequence ID" value="ANO50855.1"/>
    <property type="molecule type" value="Genomic_DNA"/>
</dbReference>
<reference evidence="8 9" key="1">
    <citation type="submission" date="2016-06" db="EMBL/GenBank/DDBJ databases">
        <title>Complete genome sequence of a deep-branching marine Gamma Proteobacterium Woeseia oceani type strain XK5.</title>
        <authorList>
            <person name="Mu D."/>
            <person name="Du Z."/>
        </authorList>
    </citation>
    <scope>NUCLEOTIDE SEQUENCE [LARGE SCALE GENOMIC DNA]</scope>
    <source>
        <strain evidence="8 9">XK5</strain>
    </source>
</reference>